<accession>A0A6B3LVR6</accession>
<evidence type="ECO:0000259" key="2">
    <source>
        <dbReference type="Pfam" id="PF18962"/>
    </source>
</evidence>
<feature type="domain" description="Secretion system C-terminal sorting" evidence="2">
    <location>
        <begin position="50"/>
        <end position="125"/>
    </location>
</feature>
<dbReference type="NCBIfam" id="TIGR04183">
    <property type="entry name" value="Por_Secre_tail"/>
    <property type="match status" value="1"/>
</dbReference>
<feature type="chain" id="PRO_5025432779" evidence="1">
    <location>
        <begin position="27"/>
        <end position="129"/>
    </location>
</feature>
<reference evidence="3 4" key="1">
    <citation type="submission" date="2020-02" db="EMBL/GenBank/DDBJ databases">
        <authorList>
            <person name="Kim M.K."/>
        </authorList>
    </citation>
    <scope>NUCLEOTIDE SEQUENCE [LARGE SCALE GENOMIC DNA]</scope>
    <source>
        <strain evidence="3 4">BT327</strain>
    </source>
</reference>
<feature type="signal peptide" evidence="1">
    <location>
        <begin position="1"/>
        <end position="26"/>
    </location>
</feature>
<dbReference type="RefSeq" id="WP_163914038.1">
    <property type="nucleotide sequence ID" value="NZ_JAAGWD010000003.1"/>
</dbReference>
<organism evidence="3 4">
    <name type="scientific">Pontibacter burrus</name>
    <dbReference type="NCBI Taxonomy" id="2704466"/>
    <lineage>
        <taxon>Bacteria</taxon>
        <taxon>Pseudomonadati</taxon>
        <taxon>Bacteroidota</taxon>
        <taxon>Cytophagia</taxon>
        <taxon>Cytophagales</taxon>
        <taxon>Hymenobacteraceae</taxon>
        <taxon>Pontibacter</taxon>
    </lineage>
</organism>
<protein>
    <submittedName>
        <fullName evidence="3">T9SS type A sorting domain-containing protein</fullName>
    </submittedName>
</protein>
<evidence type="ECO:0000313" key="3">
    <source>
        <dbReference type="EMBL" id="NEM97544.1"/>
    </source>
</evidence>
<dbReference type="AlphaFoldDB" id="A0A6B3LVR6"/>
<dbReference type="InterPro" id="IPR026444">
    <property type="entry name" value="Secre_tail"/>
</dbReference>
<dbReference type="Pfam" id="PF18962">
    <property type="entry name" value="Por_Secre_tail"/>
    <property type="match status" value="1"/>
</dbReference>
<proteinExistence type="predicted"/>
<keyword evidence="1" id="KW-0732">Signal</keyword>
<evidence type="ECO:0000313" key="4">
    <source>
        <dbReference type="Proteomes" id="UP000474777"/>
    </source>
</evidence>
<comment type="caution">
    <text evidence="3">The sequence shown here is derived from an EMBL/GenBank/DDBJ whole genome shotgun (WGS) entry which is preliminary data.</text>
</comment>
<dbReference type="EMBL" id="JAAGWD010000003">
    <property type="protein sequence ID" value="NEM97544.1"/>
    <property type="molecule type" value="Genomic_DNA"/>
</dbReference>
<name>A0A6B3LVR6_9BACT</name>
<evidence type="ECO:0000256" key="1">
    <source>
        <dbReference type="SAM" id="SignalP"/>
    </source>
</evidence>
<sequence>MKTKQTYAWLIAATVLIVMQAAPAKAQNHENEEHELHTACTNYSETLSGIYLNPDKKGTFKLDFEQALKEDAVLEITNTAGQKVFQKPVNNTKTQHAWSYNVGKLKPDTYLVEVKTSDTTYWTRFKVGK</sequence>
<gene>
    <name evidence="3" type="ORF">GXP69_07550</name>
</gene>
<dbReference type="Proteomes" id="UP000474777">
    <property type="component" value="Unassembled WGS sequence"/>
</dbReference>
<keyword evidence="4" id="KW-1185">Reference proteome</keyword>